<evidence type="ECO:0000256" key="11">
    <source>
        <dbReference type="HAMAP-Rule" id="MF_01152"/>
    </source>
</evidence>
<feature type="binding site" evidence="11">
    <location>
        <position position="172"/>
    </location>
    <ligand>
        <name>Zn(2+)</name>
        <dbReference type="ChEBI" id="CHEBI:29105"/>
        <label>2</label>
    </ligand>
</feature>
<dbReference type="CDD" id="cd10719">
    <property type="entry name" value="DnaJ_zf"/>
    <property type="match status" value="1"/>
</dbReference>
<accession>A0A5B8U213</accession>
<evidence type="ECO:0000259" key="15">
    <source>
        <dbReference type="PROSITE" id="PS51188"/>
    </source>
</evidence>
<dbReference type="Gene3D" id="1.10.287.110">
    <property type="entry name" value="DnaJ domain"/>
    <property type="match status" value="1"/>
</dbReference>
<dbReference type="AlphaFoldDB" id="A0A5B8U213"/>
<evidence type="ECO:0000256" key="5">
    <source>
        <dbReference type="ARBA" id="ARBA00022771"/>
    </source>
</evidence>
<dbReference type="SUPFAM" id="SSF49493">
    <property type="entry name" value="HSP40/DnaJ peptide-binding domain"/>
    <property type="match status" value="2"/>
</dbReference>
<dbReference type="OrthoDB" id="9779889at2"/>
<dbReference type="InterPro" id="IPR036869">
    <property type="entry name" value="J_dom_sf"/>
</dbReference>
<dbReference type="GO" id="GO:0031072">
    <property type="term" value="F:heat shock protein binding"/>
    <property type="evidence" value="ECO:0007669"/>
    <property type="project" value="InterPro"/>
</dbReference>
<comment type="cofactor">
    <cofactor evidence="11">
        <name>Zn(2+)</name>
        <dbReference type="ChEBI" id="CHEBI:29105"/>
    </cofactor>
    <text evidence="11">Binds 2 Zn(2+) ions per monomer.</text>
</comment>
<feature type="binding site" evidence="11">
    <location>
        <position position="152"/>
    </location>
    <ligand>
        <name>Zn(2+)</name>
        <dbReference type="ChEBI" id="CHEBI:29105"/>
        <label>1</label>
    </ligand>
</feature>
<keyword evidence="4 11" id="KW-0677">Repeat</keyword>
<comment type="subunit">
    <text evidence="11">Homodimer.</text>
</comment>
<dbReference type="SMART" id="SM00271">
    <property type="entry name" value="DnaJ"/>
    <property type="match status" value="1"/>
</dbReference>
<dbReference type="HAMAP" id="MF_01152">
    <property type="entry name" value="DnaJ"/>
    <property type="match status" value="1"/>
</dbReference>
<dbReference type="Gene3D" id="2.60.260.20">
    <property type="entry name" value="Urease metallochaperone UreE, N-terminal domain"/>
    <property type="match status" value="2"/>
</dbReference>
<dbReference type="Proteomes" id="UP000321805">
    <property type="component" value="Chromosome"/>
</dbReference>
<feature type="domain" description="CR-type" evidence="15">
    <location>
        <begin position="139"/>
        <end position="217"/>
    </location>
</feature>
<dbReference type="SUPFAM" id="SSF57938">
    <property type="entry name" value="DnaJ/Hsp40 cysteine-rich domain"/>
    <property type="match status" value="1"/>
</dbReference>
<feature type="binding site" evidence="11">
    <location>
        <position position="205"/>
    </location>
    <ligand>
        <name>Zn(2+)</name>
        <dbReference type="ChEBI" id="CHEBI:29105"/>
        <label>1</label>
    </ligand>
</feature>
<feature type="repeat" description="CXXCXGXG motif" evidence="11">
    <location>
        <begin position="205"/>
        <end position="212"/>
    </location>
</feature>
<comment type="similarity">
    <text evidence="9 11">Belongs to the DnaJ family.</text>
</comment>
<feature type="binding site" evidence="11">
    <location>
        <position position="194"/>
    </location>
    <ligand>
        <name>Zn(2+)</name>
        <dbReference type="ChEBI" id="CHEBI:29105"/>
        <label>2</label>
    </ligand>
</feature>
<evidence type="ECO:0000256" key="3">
    <source>
        <dbReference type="ARBA" id="ARBA00022723"/>
    </source>
</evidence>
<feature type="repeat" description="CXXCXGXG motif" evidence="11">
    <location>
        <begin position="152"/>
        <end position="159"/>
    </location>
</feature>
<keyword evidence="1 11" id="KW-0963">Cytoplasm</keyword>
<dbReference type="Pfam" id="PF00684">
    <property type="entry name" value="DnaJ_CXXCXGXG"/>
    <property type="match status" value="1"/>
</dbReference>
<dbReference type="InterPro" id="IPR001623">
    <property type="entry name" value="DnaJ_domain"/>
</dbReference>
<evidence type="ECO:0000256" key="9">
    <source>
        <dbReference type="ARBA" id="ARBA00061004"/>
    </source>
</evidence>
<feature type="binding site" evidence="11">
    <location>
        <position position="208"/>
    </location>
    <ligand>
        <name>Zn(2+)</name>
        <dbReference type="ChEBI" id="CHEBI:29105"/>
        <label>1</label>
    </ligand>
</feature>
<evidence type="ECO:0000256" key="4">
    <source>
        <dbReference type="ARBA" id="ARBA00022737"/>
    </source>
</evidence>
<comment type="function">
    <text evidence="11">Participates actively in the response to hyperosmotic and heat shock by preventing the aggregation of stress-denatured proteins and by disaggregating proteins, also in an autonomous, DnaK-independent fashion. Unfolded proteins bind initially to DnaJ; upon interaction with the DnaJ-bound protein, DnaK hydrolyzes its bound ATP, resulting in the formation of a stable complex. GrpE releases ADP from DnaK; ATP binding to DnaK triggers the release of the substrate protein, thus completing the reaction cycle. Several rounds of ATP-dependent interactions between DnaJ, DnaK and GrpE are required for fully efficient folding. Also involved, together with DnaK and GrpE, in the DNA replication of plasmids through activation of initiation proteins.</text>
</comment>
<dbReference type="PROSITE" id="PS50076">
    <property type="entry name" value="DNAJ_2"/>
    <property type="match status" value="1"/>
</dbReference>
<keyword evidence="2 11" id="KW-0235">DNA replication</keyword>
<feature type="zinc finger region" description="CR-type" evidence="12">
    <location>
        <begin position="139"/>
        <end position="217"/>
    </location>
</feature>
<dbReference type="CDD" id="cd06257">
    <property type="entry name" value="DnaJ"/>
    <property type="match status" value="1"/>
</dbReference>
<dbReference type="GO" id="GO:0008270">
    <property type="term" value="F:zinc ion binding"/>
    <property type="evidence" value="ECO:0007669"/>
    <property type="project" value="UniProtKB-UniRule"/>
</dbReference>
<reference evidence="16 17" key="1">
    <citation type="journal article" date="2018" name="J. Microbiol.">
        <title>Baekduia soli gen. nov., sp. nov., a novel bacterium isolated from the soil of Baekdu Mountain and proposal of a novel family name, Baekduiaceae fam. nov.</title>
        <authorList>
            <person name="An D.S."/>
            <person name="Siddiqi M.Z."/>
            <person name="Kim K.H."/>
            <person name="Yu H.S."/>
            <person name="Im W.T."/>
        </authorList>
    </citation>
    <scope>NUCLEOTIDE SEQUENCE [LARGE SCALE GENOMIC DNA]</scope>
    <source>
        <strain evidence="16 17">BR7-21</strain>
    </source>
</reference>
<feature type="binding site" evidence="11">
    <location>
        <position position="169"/>
    </location>
    <ligand>
        <name>Zn(2+)</name>
        <dbReference type="ChEBI" id="CHEBI:29105"/>
        <label>2</label>
    </ligand>
</feature>
<dbReference type="FunFam" id="2.60.260.20:FF:000013">
    <property type="entry name" value="DnaJ subfamily B member 11"/>
    <property type="match status" value="1"/>
</dbReference>
<dbReference type="GO" id="GO:0051082">
    <property type="term" value="F:unfolded protein binding"/>
    <property type="evidence" value="ECO:0007669"/>
    <property type="project" value="UniProtKB-UniRule"/>
</dbReference>
<keyword evidence="3 11" id="KW-0479">Metal-binding</keyword>
<protein>
    <recommendedName>
        <fullName evidence="10 11">Chaperone protein DnaJ</fullName>
    </recommendedName>
</protein>
<evidence type="ECO:0000256" key="12">
    <source>
        <dbReference type="PROSITE-ProRule" id="PRU00546"/>
    </source>
</evidence>
<dbReference type="PRINTS" id="PR00625">
    <property type="entry name" value="JDOMAIN"/>
</dbReference>
<dbReference type="RefSeq" id="WP_146916850.1">
    <property type="nucleotide sequence ID" value="NZ_CP042430.1"/>
</dbReference>
<proteinExistence type="inferred from homology"/>
<evidence type="ECO:0000256" key="10">
    <source>
        <dbReference type="ARBA" id="ARBA00067609"/>
    </source>
</evidence>
<sequence>MSPSDPYKILGVDKKASQDEIKKAHRKLVRKHHPDHNPGDAKAEERFKEIQSAYDILGDPDKRKQYDRGSMFGMGGGAGSGGPGGGFTTGDFGGFQDILSNLFGGGGGAGARGPQGPRPERGADLESAVAITFEQALRGTQIPLSVATTQPCPTCRGTGARPGTSPKVCPKCQGRGIEAQGQGVFSITQPCSRCGGTGTVIEDPCATCNGAGAQKTVKKYRVNIPAGVREGSRVRLAGKGEAGRHGGPPGDLYVVTHVAPSPIFVRKGDNLEVEVPLTIPEAIRGADVEVPTLNGRKKIRVAPGTQHGTVVKLRGEGPPKLGKGTKGDLLYRFVIDVPATLSAEQSEAVEKLSAVMGDDPRAKLFS</sequence>
<dbReference type="FunFam" id="2.10.230.10:FF:000002">
    <property type="entry name" value="Molecular chaperone DnaJ"/>
    <property type="match status" value="1"/>
</dbReference>
<dbReference type="PANTHER" id="PTHR43096">
    <property type="entry name" value="DNAJ HOMOLOG 1, MITOCHONDRIAL-RELATED"/>
    <property type="match status" value="1"/>
</dbReference>
<feature type="domain" description="J" evidence="14">
    <location>
        <begin position="5"/>
        <end position="70"/>
    </location>
</feature>
<dbReference type="GO" id="GO:0006260">
    <property type="term" value="P:DNA replication"/>
    <property type="evidence" value="ECO:0007669"/>
    <property type="project" value="UniProtKB-KW"/>
</dbReference>
<evidence type="ECO:0000256" key="13">
    <source>
        <dbReference type="SAM" id="MobiDB-lite"/>
    </source>
</evidence>
<dbReference type="InterPro" id="IPR002939">
    <property type="entry name" value="DnaJ_C"/>
</dbReference>
<comment type="domain">
    <text evidence="11">The J domain is necessary and sufficient to stimulate DnaK ATPase activity. Zinc center 1 plays an important role in the autonomous, DnaK-independent chaperone activity of DnaJ. Zinc center 2 is essential for interaction with DnaK and for DnaJ activity.</text>
</comment>
<dbReference type="InterPro" id="IPR036410">
    <property type="entry name" value="HSP_DnaJ_Cys-rich_dom_sf"/>
</dbReference>
<keyword evidence="8 11" id="KW-0143">Chaperone</keyword>
<dbReference type="KEGG" id="bsol:FSW04_04900"/>
<dbReference type="InterPro" id="IPR012724">
    <property type="entry name" value="DnaJ"/>
</dbReference>
<dbReference type="PROSITE" id="PS51188">
    <property type="entry name" value="ZF_CR"/>
    <property type="match status" value="1"/>
</dbReference>
<dbReference type="SUPFAM" id="SSF46565">
    <property type="entry name" value="Chaperone J-domain"/>
    <property type="match status" value="1"/>
</dbReference>
<dbReference type="InterPro" id="IPR008971">
    <property type="entry name" value="HSP40/DnaJ_pept-bd"/>
</dbReference>
<comment type="subcellular location">
    <subcellularLocation>
        <location evidence="11">Cytoplasm</location>
    </subcellularLocation>
</comment>
<feature type="repeat" description="CXXCXGXG motif" evidence="11">
    <location>
        <begin position="169"/>
        <end position="176"/>
    </location>
</feature>
<dbReference type="GO" id="GO:0005524">
    <property type="term" value="F:ATP binding"/>
    <property type="evidence" value="ECO:0007669"/>
    <property type="project" value="InterPro"/>
</dbReference>
<feature type="binding site" evidence="11">
    <location>
        <position position="191"/>
    </location>
    <ligand>
        <name>Zn(2+)</name>
        <dbReference type="ChEBI" id="CHEBI:29105"/>
        <label>2</label>
    </ligand>
</feature>
<dbReference type="PANTHER" id="PTHR43096:SF54">
    <property type="entry name" value="CHAPERONE PROTEIN DNAJ 1"/>
    <property type="match status" value="1"/>
</dbReference>
<dbReference type="GO" id="GO:0005737">
    <property type="term" value="C:cytoplasm"/>
    <property type="evidence" value="ECO:0007669"/>
    <property type="project" value="UniProtKB-SubCell"/>
</dbReference>
<evidence type="ECO:0000313" key="16">
    <source>
        <dbReference type="EMBL" id="QEC46991.1"/>
    </source>
</evidence>
<name>A0A5B8U213_9ACTN</name>
<keyword evidence="5 11" id="KW-0863">Zinc-finger</keyword>
<feature type="binding site" evidence="11">
    <location>
        <position position="155"/>
    </location>
    <ligand>
        <name>Zn(2+)</name>
        <dbReference type="ChEBI" id="CHEBI:29105"/>
        <label>1</label>
    </ligand>
</feature>
<feature type="repeat" description="CXXCXGXG motif" evidence="11">
    <location>
        <begin position="191"/>
        <end position="198"/>
    </location>
</feature>
<keyword evidence="6 11" id="KW-0862">Zinc</keyword>
<evidence type="ECO:0000259" key="14">
    <source>
        <dbReference type="PROSITE" id="PS50076"/>
    </source>
</evidence>
<keyword evidence="7 11" id="KW-0346">Stress response</keyword>
<evidence type="ECO:0000256" key="2">
    <source>
        <dbReference type="ARBA" id="ARBA00022705"/>
    </source>
</evidence>
<dbReference type="NCBIfam" id="NF008035">
    <property type="entry name" value="PRK10767.1"/>
    <property type="match status" value="1"/>
</dbReference>
<feature type="compositionally biased region" description="Basic and acidic residues" evidence="13">
    <location>
        <begin position="35"/>
        <end position="47"/>
    </location>
</feature>
<dbReference type="CDD" id="cd10747">
    <property type="entry name" value="DnaJ_C"/>
    <property type="match status" value="1"/>
</dbReference>
<evidence type="ECO:0000313" key="17">
    <source>
        <dbReference type="Proteomes" id="UP000321805"/>
    </source>
</evidence>
<dbReference type="InterPro" id="IPR001305">
    <property type="entry name" value="HSP_DnaJ_Cys-rich_dom"/>
</dbReference>
<dbReference type="Gene3D" id="2.10.230.10">
    <property type="entry name" value="Heat shock protein DnaJ, cysteine-rich domain"/>
    <property type="match status" value="1"/>
</dbReference>
<dbReference type="Pfam" id="PF00226">
    <property type="entry name" value="DnaJ"/>
    <property type="match status" value="1"/>
</dbReference>
<feature type="region of interest" description="Disordered" evidence="13">
    <location>
        <begin position="1"/>
        <end position="20"/>
    </location>
</feature>
<dbReference type="NCBIfam" id="TIGR02349">
    <property type="entry name" value="DnaJ_bact"/>
    <property type="match status" value="1"/>
</dbReference>
<organism evidence="16 17">
    <name type="scientific">Baekduia soli</name>
    <dbReference type="NCBI Taxonomy" id="496014"/>
    <lineage>
        <taxon>Bacteria</taxon>
        <taxon>Bacillati</taxon>
        <taxon>Actinomycetota</taxon>
        <taxon>Thermoleophilia</taxon>
        <taxon>Solirubrobacterales</taxon>
        <taxon>Baekduiaceae</taxon>
        <taxon>Baekduia</taxon>
    </lineage>
</organism>
<dbReference type="GO" id="GO:0042026">
    <property type="term" value="P:protein refolding"/>
    <property type="evidence" value="ECO:0007669"/>
    <property type="project" value="TreeGrafter"/>
</dbReference>
<feature type="region of interest" description="Disordered" evidence="13">
    <location>
        <begin position="26"/>
        <end position="47"/>
    </location>
</feature>
<dbReference type="Pfam" id="PF01556">
    <property type="entry name" value="DnaJ_C"/>
    <property type="match status" value="1"/>
</dbReference>
<dbReference type="EMBL" id="CP042430">
    <property type="protein sequence ID" value="QEC46991.1"/>
    <property type="molecule type" value="Genomic_DNA"/>
</dbReference>
<evidence type="ECO:0000256" key="1">
    <source>
        <dbReference type="ARBA" id="ARBA00022490"/>
    </source>
</evidence>
<dbReference type="PROSITE" id="PS00636">
    <property type="entry name" value="DNAJ_1"/>
    <property type="match status" value="1"/>
</dbReference>
<gene>
    <name evidence="11 16" type="primary">dnaJ</name>
    <name evidence="16" type="ORF">FSW04_04900</name>
</gene>
<evidence type="ECO:0000256" key="6">
    <source>
        <dbReference type="ARBA" id="ARBA00022833"/>
    </source>
</evidence>
<dbReference type="GO" id="GO:0009408">
    <property type="term" value="P:response to heat"/>
    <property type="evidence" value="ECO:0007669"/>
    <property type="project" value="InterPro"/>
</dbReference>
<keyword evidence="17" id="KW-1185">Reference proteome</keyword>
<dbReference type="InterPro" id="IPR018253">
    <property type="entry name" value="DnaJ_domain_CS"/>
</dbReference>
<evidence type="ECO:0000256" key="8">
    <source>
        <dbReference type="ARBA" id="ARBA00023186"/>
    </source>
</evidence>
<evidence type="ECO:0000256" key="7">
    <source>
        <dbReference type="ARBA" id="ARBA00023016"/>
    </source>
</evidence>
<feature type="compositionally biased region" description="Basic and acidic residues" evidence="13">
    <location>
        <begin position="11"/>
        <end position="20"/>
    </location>
</feature>